<proteinExistence type="predicted"/>
<gene>
    <name evidence="2" type="ORF">B6S12_05045</name>
</gene>
<dbReference type="EMBL" id="NBIU01000011">
    <property type="protein sequence ID" value="PZT48188.1"/>
    <property type="molecule type" value="Genomic_DNA"/>
</dbReference>
<protein>
    <submittedName>
        <fullName evidence="2">Uncharacterized protein</fullName>
    </submittedName>
</protein>
<evidence type="ECO:0000313" key="2">
    <source>
        <dbReference type="EMBL" id="PZT48188.1"/>
    </source>
</evidence>
<accession>A0A2W6MY26</accession>
<evidence type="ECO:0000256" key="1">
    <source>
        <dbReference type="SAM" id="MobiDB-lite"/>
    </source>
</evidence>
<evidence type="ECO:0000313" key="3">
    <source>
        <dbReference type="Proteomes" id="UP000249746"/>
    </source>
</evidence>
<name>A0A2W6MY26_9HELI</name>
<feature type="compositionally biased region" description="Basic and acidic residues" evidence="1">
    <location>
        <begin position="100"/>
        <end position="111"/>
    </location>
</feature>
<feature type="compositionally biased region" description="Polar residues" evidence="1">
    <location>
        <begin position="119"/>
        <end position="129"/>
    </location>
</feature>
<reference evidence="2 3" key="1">
    <citation type="submission" date="2017-03" db="EMBL/GenBank/DDBJ databases">
        <title>Genomic and clinical evidence uncovers the enterohepatic species Helicobacter valdiviensis as a potential human intestinal pathogen.</title>
        <authorList>
            <person name="Fresia P."/>
            <person name="Jara R."/>
            <person name="Sierra R."/>
            <person name="Ferres I."/>
            <person name="Greif G."/>
            <person name="Iraola G."/>
            <person name="Collado L."/>
        </authorList>
    </citation>
    <scope>NUCLEOTIDE SEQUENCE [LARGE SCALE GENOMIC DNA]</scope>
    <source>
        <strain evidence="2 3">WBE14</strain>
    </source>
</reference>
<organism evidence="2 3">
    <name type="scientific">Helicobacter valdiviensis</name>
    <dbReference type="NCBI Taxonomy" id="1458358"/>
    <lineage>
        <taxon>Bacteria</taxon>
        <taxon>Pseudomonadati</taxon>
        <taxon>Campylobacterota</taxon>
        <taxon>Epsilonproteobacteria</taxon>
        <taxon>Campylobacterales</taxon>
        <taxon>Helicobacteraceae</taxon>
        <taxon>Helicobacter</taxon>
    </lineage>
</organism>
<dbReference type="OrthoDB" id="9933539at2"/>
<dbReference type="Proteomes" id="UP000249746">
    <property type="component" value="Unassembled WGS sequence"/>
</dbReference>
<sequence length="129" mass="14317">MANFGLYELPIKNTPFKAPKLNEYKGATSLVSTTPTSKGAGGFFDFIGSKGFSNAMAGIGAGIDIFNAFSSFSNGKKALKEQQRMNDLLERQYQTENKRYEENKKEQDEANKIIADSASLFNDNPMQRQ</sequence>
<comment type="caution">
    <text evidence="2">The sequence shown here is derived from an EMBL/GenBank/DDBJ whole genome shotgun (WGS) entry which is preliminary data.</text>
</comment>
<dbReference type="AlphaFoldDB" id="A0A2W6MY26"/>
<feature type="region of interest" description="Disordered" evidence="1">
    <location>
        <begin position="100"/>
        <end position="129"/>
    </location>
</feature>
<dbReference type="RefSeq" id="WP_111229726.1">
    <property type="nucleotide sequence ID" value="NZ_NBIU01000011.1"/>
</dbReference>
<keyword evidence="3" id="KW-1185">Reference proteome</keyword>